<proteinExistence type="predicted"/>
<sequence length="108" mass="13072">MIGRDEEEMKNFKGARQQTGFEKVSQKKHRRSRKPKFELIKPKKVYDNKKKDKKKNQMEITQIAKLGLEEFPIMFSEIRERNRLLEELNSKINRYILDKLSTWDAEDK</sequence>
<gene>
    <name evidence="3" type="primary">LOC111300245</name>
    <name evidence="4" type="synonym">LOC111300247</name>
</gene>
<dbReference type="KEGG" id="dzi:111300247"/>
<name>A0A6P5ZGZ4_DURZI</name>
<evidence type="ECO:0000313" key="4">
    <source>
        <dbReference type="RefSeq" id="XP_022751617.1"/>
    </source>
</evidence>
<dbReference type="KEGG" id="dzi:111300245"/>
<dbReference type="RefSeq" id="XP_022751617.1">
    <property type="nucleotide sequence ID" value="XM_022895882.1"/>
</dbReference>
<feature type="region of interest" description="Disordered" evidence="1">
    <location>
        <begin position="1"/>
        <end position="43"/>
    </location>
</feature>
<accession>A0A6P5ZGZ4</accession>
<evidence type="ECO:0000313" key="3">
    <source>
        <dbReference type="RefSeq" id="XP_022751616.1"/>
    </source>
</evidence>
<protein>
    <submittedName>
        <fullName evidence="3">Uncharacterized protein LOC111300245</fullName>
    </submittedName>
    <submittedName>
        <fullName evidence="4">Uncharacterized protein LOC111300247</fullName>
    </submittedName>
</protein>
<dbReference type="AlphaFoldDB" id="A0A6P5ZGZ4"/>
<keyword evidence="2" id="KW-1185">Reference proteome</keyword>
<organism evidence="2 3">
    <name type="scientific">Durio zibethinus</name>
    <name type="common">Durian</name>
    <dbReference type="NCBI Taxonomy" id="66656"/>
    <lineage>
        <taxon>Eukaryota</taxon>
        <taxon>Viridiplantae</taxon>
        <taxon>Streptophyta</taxon>
        <taxon>Embryophyta</taxon>
        <taxon>Tracheophyta</taxon>
        <taxon>Spermatophyta</taxon>
        <taxon>Magnoliopsida</taxon>
        <taxon>eudicotyledons</taxon>
        <taxon>Gunneridae</taxon>
        <taxon>Pentapetalae</taxon>
        <taxon>rosids</taxon>
        <taxon>malvids</taxon>
        <taxon>Malvales</taxon>
        <taxon>Malvaceae</taxon>
        <taxon>Helicteroideae</taxon>
        <taxon>Durio</taxon>
    </lineage>
</organism>
<evidence type="ECO:0000313" key="2">
    <source>
        <dbReference type="Proteomes" id="UP000515121"/>
    </source>
</evidence>
<reference evidence="3 4" key="1">
    <citation type="submission" date="2025-04" db="UniProtKB">
        <authorList>
            <consortium name="RefSeq"/>
        </authorList>
    </citation>
    <scope>IDENTIFICATION</scope>
    <source>
        <tissue evidence="3 4">Fruit stalk</tissue>
    </source>
</reference>
<dbReference type="GeneID" id="111300245"/>
<dbReference type="RefSeq" id="XP_022751616.1">
    <property type="nucleotide sequence ID" value="XM_022895881.1"/>
</dbReference>
<dbReference type="Proteomes" id="UP000515121">
    <property type="component" value="Unplaced"/>
</dbReference>
<evidence type="ECO:0000256" key="1">
    <source>
        <dbReference type="SAM" id="MobiDB-lite"/>
    </source>
</evidence>